<protein>
    <submittedName>
        <fullName evidence="2 4">Uncharacterized protein</fullName>
    </submittedName>
</protein>
<dbReference type="AlphaFoldDB" id="A0A6A6Z2S9"/>
<keyword evidence="3" id="KW-1185">Reference proteome</keyword>
<proteinExistence type="predicted"/>
<reference evidence="2 4" key="1">
    <citation type="journal article" date="2020" name="Stud. Mycol.">
        <title>101 Dothideomycetes genomes: a test case for predicting lifestyles and emergence of pathogens.</title>
        <authorList>
            <person name="Haridas S."/>
            <person name="Albert R."/>
            <person name="Binder M."/>
            <person name="Bloem J."/>
            <person name="Labutti K."/>
            <person name="Salamov A."/>
            <person name="Andreopoulos B."/>
            <person name="Baker S."/>
            <person name="Barry K."/>
            <person name="Bills G."/>
            <person name="Bluhm B."/>
            <person name="Cannon C."/>
            <person name="Castanera R."/>
            <person name="Culley D."/>
            <person name="Daum C."/>
            <person name="Ezra D."/>
            <person name="Gonzalez J."/>
            <person name="Henrissat B."/>
            <person name="Kuo A."/>
            <person name="Liang C."/>
            <person name="Lipzen A."/>
            <person name="Lutzoni F."/>
            <person name="Magnuson J."/>
            <person name="Mondo S."/>
            <person name="Nolan M."/>
            <person name="Ohm R."/>
            <person name="Pangilinan J."/>
            <person name="Park H.-J."/>
            <person name="Ramirez L."/>
            <person name="Alfaro M."/>
            <person name="Sun H."/>
            <person name="Tritt A."/>
            <person name="Yoshinaga Y."/>
            <person name="Zwiers L.-H."/>
            <person name="Turgeon B."/>
            <person name="Goodwin S."/>
            <person name="Spatafora J."/>
            <person name="Crous P."/>
            <person name="Grigoriev I."/>
        </authorList>
    </citation>
    <scope>NUCLEOTIDE SEQUENCE</scope>
    <source>
        <strain evidence="2 4">CBS 304.34</strain>
    </source>
</reference>
<feature type="region of interest" description="Disordered" evidence="1">
    <location>
        <begin position="1"/>
        <end position="40"/>
    </location>
</feature>
<dbReference type="Proteomes" id="UP000504636">
    <property type="component" value="Unplaced"/>
</dbReference>
<evidence type="ECO:0000256" key="1">
    <source>
        <dbReference type="SAM" id="MobiDB-lite"/>
    </source>
</evidence>
<evidence type="ECO:0000313" key="3">
    <source>
        <dbReference type="Proteomes" id="UP000504636"/>
    </source>
</evidence>
<name>A0A6A6Z2S9_9PEZI</name>
<evidence type="ECO:0000313" key="2">
    <source>
        <dbReference type="EMBL" id="KAF2815472.1"/>
    </source>
</evidence>
<reference evidence="4" key="3">
    <citation type="submission" date="2025-04" db="UniProtKB">
        <authorList>
            <consortium name="RefSeq"/>
        </authorList>
    </citation>
    <scope>IDENTIFICATION</scope>
    <source>
        <strain evidence="4">CBS 304.34</strain>
    </source>
</reference>
<dbReference type="GeneID" id="54464255"/>
<feature type="compositionally biased region" description="Pro residues" evidence="1">
    <location>
        <begin position="15"/>
        <end position="25"/>
    </location>
</feature>
<organism evidence="2">
    <name type="scientific">Mytilinidion resinicola</name>
    <dbReference type="NCBI Taxonomy" id="574789"/>
    <lineage>
        <taxon>Eukaryota</taxon>
        <taxon>Fungi</taxon>
        <taxon>Dikarya</taxon>
        <taxon>Ascomycota</taxon>
        <taxon>Pezizomycotina</taxon>
        <taxon>Dothideomycetes</taxon>
        <taxon>Pleosporomycetidae</taxon>
        <taxon>Mytilinidiales</taxon>
        <taxon>Mytilinidiaceae</taxon>
        <taxon>Mytilinidion</taxon>
    </lineage>
</organism>
<reference evidence="4" key="2">
    <citation type="submission" date="2020-04" db="EMBL/GenBank/DDBJ databases">
        <authorList>
            <consortium name="NCBI Genome Project"/>
        </authorList>
    </citation>
    <scope>NUCLEOTIDE SEQUENCE</scope>
    <source>
        <strain evidence="4">CBS 304.34</strain>
    </source>
</reference>
<dbReference type="EMBL" id="MU003694">
    <property type="protein sequence ID" value="KAF2815472.1"/>
    <property type="molecule type" value="Genomic_DNA"/>
</dbReference>
<dbReference type="RefSeq" id="XP_033582436.1">
    <property type="nucleotide sequence ID" value="XM_033723362.1"/>
</dbReference>
<evidence type="ECO:0000313" key="4">
    <source>
        <dbReference type="RefSeq" id="XP_033582436.1"/>
    </source>
</evidence>
<gene>
    <name evidence="2 4" type="ORF">BDZ99DRAFT_495219</name>
</gene>
<sequence length="258" mass="28408">MRHQTKPNHSSTLPTPSPSSSPSSPPTTNATKPPDSDHIKAETGHDFLVHYAPHPVTGQPYPEIWTPKFAIHPALLAVWREEHQAVRSVGDNASLRRVASSLEDKAWEMPVRPKRRTAAGKTNEQGATAATAIVIEDAGEPGEAVQRRPMSFDFEGSAPLTEEELAEERAEREREDAARLAYVRDLVVMRDVRRRWEREYMMEEWARAKAKAKAGGGVLVAVVMEFVILVKFGAPQGHGRSGSAVLPASIADAFVYLC</sequence>
<accession>A0A6A6Z2S9</accession>